<protein>
    <recommendedName>
        <fullName evidence="3">Reverse transcriptase zinc-binding domain-containing protein</fullName>
    </recommendedName>
</protein>
<evidence type="ECO:0000313" key="2">
    <source>
        <dbReference type="Proteomes" id="UP000886595"/>
    </source>
</evidence>
<gene>
    <name evidence="1" type="ORF">Bca52824_079894</name>
</gene>
<dbReference type="OrthoDB" id="1749408at2759"/>
<comment type="caution">
    <text evidence="1">The sequence shown here is derived from an EMBL/GenBank/DDBJ whole genome shotgun (WGS) entry which is preliminary data.</text>
</comment>
<evidence type="ECO:0008006" key="3">
    <source>
        <dbReference type="Google" id="ProtNLM"/>
    </source>
</evidence>
<organism evidence="1 2">
    <name type="scientific">Brassica carinata</name>
    <name type="common">Ethiopian mustard</name>
    <name type="synonym">Abyssinian cabbage</name>
    <dbReference type="NCBI Taxonomy" id="52824"/>
    <lineage>
        <taxon>Eukaryota</taxon>
        <taxon>Viridiplantae</taxon>
        <taxon>Streptophyta</taxon>
        <taxon>Embryophyta</taxon>
        <taxon>Tracheophyta</taxon>
        <taxon>Spermatophyta</taxon>
        <taxon>Magnoliopsida</taxon>
        <taxon>eudicotyledons</taxon>
        <taxon>Gunneridae</taxon>
        <taxon>Pentapetalae</taxon>
        <taxon>rosids</taxon>
        <taxon>malvids</taxon>
        <taxon>Brassicales</taxon>
        <taxon>Brassicaceae</taxon>
        <taxon>Brassiceae</taxon>
        <taxon>Brassica</taxon>
    </lineage>
</organism>
<evidence type="ECO:0000313" key="1">
    <source>
        <dbReference type="EMBL" id="KAG2260600.1"/>
    </source>
</evidence>
<dbReference type="Proteomes" id="UP000886595">
    <property type="component" value="Unassembled WGS sequence"/>
</dbReference>
<reference evidence="1 2" key="1">
    <citation type="submission" date="2020-02" db="EMBL/GenBank/DDBJ databases">
        <authorList>
            <person name="Ma Q."/>
            <person name="Huang Y."/>
            <person name="Song X."/>
            <person name="Pei D."/>
        </authorList>
    </citation>
    <scope>NUCLEOTIDE SEQUENCE [LARGE SCALE GENOMIC DNA]</scope>
    <source>
        <strain evidence="1">Sxm20200214</strain>
        <tissue evidence="1">Leaf</tissue>
    </source>
</reference>
<dbReference type="AlphaFoldDB" id="A0A8X7PZE1"/>
<keyword evidence="2" id="KW-1185">Reference proteome</keyword>
<sequence length="191" mass="21989">MARVLKSRYFKNRYFLEASIGFRPSFIWRNILHGREALKSGMLRTIGSGEQTNVWTSNWLLDDELRPPMYRQNTCGQASETICHVLFLCPTTVEAWRLARIEPPPTGFSTTSSFLNLHYLVAGTKKQSWRQSNIKSFPWIVWNLWKGRNALMFEKTRISASSMVTKALEEAEIWNKGGSSGSTSYCSKYMD</sequence>
<accession>A0A8X7PZE1</accession>
<name>A0A8X7PZE1_BRACI</name>
<proteinExistence type="predicted"/>
<dbReference type="EMBL" id="JAAMPC010000015">
    <property type="protein sequence ID" value="KAG2260600.1"/>
    <property type="molecule type" value="Genomic_DNA"/>
</dbReference>